<evidence type="ECO:0000313" key="7">
    <source>
        <dbReference type="Proteomes" id="UP000298263"/>
    </source>
</evidence>
<feature type="domain" description="7TM-DISM receptor extracellular" evidence="5">
    <location>
        <begin position="47"/>
        <end position="176"/>
    </location>
</feature>
<feature type="transmembrane region" description="Helical" evidence="2">
    <location>
        <begin position="342"/>
        <end position="365"/>
    </location>
</feature>
<dbReference type="Gene3D" id="2.60.40.2380">
    <property type="match status" value="1"/>
</dbReference>
<feature type="coiled-coil region" evidence="1">
    <location>
        <begin position="392"/>
        <end position="419"/>
    </location>
</feature>
<accession>A0A4Z1AIM2</accession>
<comment type="caution">
    <text evidence="6">The sequence shown here is derived from an EMBL/GenBank/DDBJ whole genome shotgun (WGS) entry which is preliminary data.</text>
</comment>
<feature type="domain" description="Signal transduction histidine kinase internal region" evidence="3">
    <location>
        <begin position="424"/>
        <end position="502"/>
    </location>
</feature>
<keyword evidence="7" id="KW-1185">Reference proteome</keyword>
<feature type="transmembrane region" description="Helical" evidence="2">
    <location>
        <begin position="192"/>
        <end position="212"/>
    </location>
</feature>
<dbReference type="PANTHER" id="PTHR34220:SF7">
    <property type="entry name" value="SENSOR HISTIDINE KINASE YPDA"/>
    <property type="match status" value="1"/>
</dbReference>
<gene>
    <name evidence="6" type="ORF">EHQ69_13860</name>
</gene>
<name>A0A4Z1AIM2_9LEPT</name>
<feature type="transmembrane region" description="Helical" evidence="2">
    <location>
        <begin position="309"/>
        <end position="330"/>
    </location>
</feature>
<dbReference type="GO" id="GO:0016020">
    <property type="term" value="C:membrane"/>
    <property type="evidence" value="ECO:0007669"/>
    <property type="project" value="InterPro"/>
</dbReference>
<reference evidence="6" key="1">
    <citation type="journal article" date="2019" name="PLoS Negl. Trop. Dis.">
        <title>Revisiting the worldwide diversity of Leptospira species in the environment.</title>
        <authorList>
            <person name="Vincent A.T."/>
            <person name="Schiettekatte O."/>
            <person name="Bourhy P."/>
            <person name="Veyrier F.J."/>
            <person name="Picardeau M."/>
        </authorList>
    </citation>
    <scope>NUCLEOTIDE SEQUENCE [LARGE SCALE GENOMIC DNA]</scope>
    <source>
        <strain evidence="6">201702422</strain>
    </source>
</reference>
<dbReference type="InterPro" id="IPR050640">
    <property type="entry name" value="Bact_2-comp_sensor_kinase"/>
</dbReference>
<dbReference type="InterPro" id="IPR011623">
    <property type="entry name" value="7TMR_DISM_rcpt_extracell_dom1"/>
</dbReference>
<dbReference type="Pfam" id="PF06580">
    <property type="entry name" value="His_kinase"/>
    <property type="match status" value="1"/>
</dbReference>
<dbReference type="PANTHER" id="PTHR34220">
    <property type="entry name" value="SENSOR HISTIDINE KINASE YPDA"/>
    <property type="match status" value="1"/>
</dbReference>
<evidence type="ECO:0000313" key="6">
    <source>
        <dbReference type="EMBL" id="TGL90979.1"/>
    </source>
</evidence>
<dbReference type="GO" id="GO:0000155">
    <property type="term" value="F:phosphorelay sensor kinase activity"/>
    <property type="evidence" value="ECO:0007669"/>
    <property type="project" value="InterPro"/>
</dbReference>
<feature type="domain" description="7TM-DISM receptor extracellular" evidence="4">
    <location>
        <begin position="187"/>
        <end position="391"/>
    </location>
</feature>
<keyword evidence="1" id="KW-0175">Coiled coil</keyword>
<dbReference type="AlphaFoldDB" id="A0A4Z1AIM2"/>
<dbReference type="InterPro" id="IPR011622">
    <property type="entry name" value="7TMR_DISM_rcpt_extracell_dom2"/>
</dbReference>
<evidence type="ECO:0000259" key="4">
    <source>
        <dbReference type="Pfam" id="PF07695"/>
    </source>
</evidence>
<feature type="transmembrane region" description="Helical" evidence="2">
    <location>
        <begin position="254"/>
        <end position="273"/>
    </location>
</feature>
<evidence type="ECO:0000259" key="3">
    <source>
        <dbReference type="Pfam" id="PF06580"/>
    </source>
</evidence>
<evidence type="ECO:0000259" key="5">
    <source>
        <dbReference type="Pfam" id="PF07696"/>
    </source>
</evidence>
<keyword evidence="2" id="KW-1133">Transmembrane helix</keyword>
<dbReference type="Pfam" id="PF07696">
    <property type="entry name" value="7TMR-DISMED2"/>
    <property type="match status" value="1"/>
</dbReference>
<evidence type="ECO:0000256" key="2">
    <source>
        <dbReference type="SAM" id="Phobius"/>
    </source>
</evidence>
<feature type="transmembrane region" description="Helical" evidence="2">
    <location>
        <begin position="285"/>
        <end position="303"/>
    </location>
</feature>
<dbReference type="Proteomes" id="UP000298263">
    <property type="component" value="Unassembled WGS sequence"/>
</dbReference>
<dbReference type="Pfam" id="PF07695">
    <property type="entry name" value="7TMR-DISM_7TM"/>
    <property type="match status" value="1"/>
</dbReference>
<keyword evidence="2" id="KW-0812">Transmembrane</keyword>
<evidence type="ECO:0000256" key="1">
    <source>
        <dbReference type="SAM" id="Coils"/>
    </source>
</evidence>
<organism evidence="6 7">
    <name type="scientific">Leptospira congkakensis</name>
    <dbReference type="NCBI Taxonomy" id="2484932"/>
    <lineage>
        <taxon>Bacteria</taxon>
        <taxon>Pseudomonadati</taxon>
        <taxon>Spirochaetota</taxon>
        <taxon>Spirochaetia</taxon>
        <taxon>Leptospirales</taxon>
        <taxon>Leptospiraceae</taxon>
        <taxon>Leptospira</taxon>
    </lineage>
</organism>
<sequence length="606" mass="69999">MSEMPFFRLTLLFLIFGIHSLSAFPTQSRFTTSLKNESGEYPIGFHMEILTLTPDKNLSFEEVRKTNLFSESKSLSPNFGFTKNIYWVRFELQNESNERDWYIHVSYPLLDKIEFYEMKEKTWKQVVTGDSYVFSQRPLEEKSFIFPIKLYPKRSNVYYFRFESEGTVQFPISVYSHVRFLKLKEKENLSLGIYYGILFVLVIYNLILLFMLRDFGYLYYLLYISLYGLSQSVLNGLAYQIFWPNSPHWANISLPFVGGFSLFWGLQFTRSFLNTKKNTPTWDKIIFVLMGLMLFLMLSSFVFSYYVNIYLLATLVMLFAVSVFLVAIVCWDKGYKPARYFLIAWVALLFGVGIYSLKGFGILPANIVTEYGLQAGSAIEMCLLSLGLAYKIKLANSEKNKAERRMVSYKVKLQDAKLVSSRLEVELLKNNIHPHFLLNSINATIIWLDEDPETAKQLLTALSDELRAILKLTNKKTISVSEEVSICKRYLEIMSLRKESKFEFKTEGVSSKDMIPPIVLLTLVENGVTHGYQGKNSGVFTLKKKKDKNKTKYILFNDGLPTTKSDSLGTGIKYIKSRLQEAFPNKWDFSSKVVTGGWENTITVLE</sequence>
<protein>
    <submittedName>
        <fullName evidence="6">Transcriptional regulator</fullName>
    </submittedName>
</protein>
<feature type="transmembrane region" description="Helical" evidence="2">
    <location>
        <begin position="219"/>
        <end position="242"/>
    </location>
</feature>
<dbReference type="InterPro" id="IPR010559">
    <property type="entry name" value="Sig_transdc_His_kin_internal"/>
</dbReference>
<dbReference type="OrthoDB" id="9805474at2"/>
<keyword evidence="2" id="KW-0472">Membrane</keyword>
<proteinExistence type="predicted"/>
<dbReference type="EMBL" id="RQGP01000022">
    <property type="protein sequence ID" value="TGL90979.1"/>
    <property type="molecule type" value="Genomic_DNA"/>
</dbReference>